<dbReference type="Proteomes" id="UP000828390">
    <property type="component" value="Unassembled WGS sequence"/>
</dbReference>
<protein>
    <submittedName>
        <fullName evidence="1">Uncharacterized protein</fullName>
    </submittedName>
</protein>
<reference evidence="1" key="2">
    <citation type="submission" date="2020-11" db="EMBL/GenBank/DDBJ databases">
        <authorList>
            <person name="McCartney M.A."/>
            <person name="Auch B."/>
            <person name="Kono T."/>
            <person name="Mallez S."/>
            <person name="Becker A."/>
            <person name="Gohl D.M."/>
            <person name="Silverstein K.A.T."/>
            <person name="Koren S."/>
            <person name="Bechman K.B."/>
            <person name="Herman A."/>
            <person name="Abrahante J.E."/>
            <person name="Garbe J."/>
        </authorList>
    </citation>
    <scope>NUCLEOTIDE SEQUENCE</scope>
    <source>
        <strain evidence="1">Duluth1</strain>
        <tissue evidence="1">Whole animal</tissue>
    </source>
</reference>
<dbReference type="EMBL" id="JAIWYP010000007">
    <property type="protein sequence ID" value="KAH3792649.1"/>
    <property type="molecule type" value="Genomic_DNA"/>
</dbReference>
<reference evidence="1" key="1">
    <citation type="journal article" date="2019" name="bioRxiv">
        <title>The Genome of the Zebra Mussel, Dreissena polymorpha: A Resource for Invasive Species Research.</title>
        <authorList>
            <person name="McCartney M.A."/>
            <person name="Auch B."/>
            <person name="Kono T."/>
            <person name="Mallez S."/>
            <person name="Zhang Y."/>
            <person name="Obille A."/>
            <person name="Becker A."/>
            <person name="Abrahante J.E."/>
            <person name="Garbe J."/>
            <person name="Badalamenti J.P."/>
            <person name="Herman A."/>
            <person name="Mangelson H."/>
            <person name="Liachko I."/>
            <person name="Sullivan S."/>
            <person name="Sone E.D."/>
            <person name="Koren S."/>
            <person name="Silverstein K.A.T."/>
            <person name="Beckman K.B."/>
            <person name="Gohl D.M."/>
        </authorList>
    </citation>
    <scope>NUCLEOTIDE SEQUENCE</scope>
    <source>
        <strain evidence="1">Duluth1</strain>
        <tissue evidence="1">Whole animal</tissue>
    </source>
</reference>
<dbReference type="SUPFAM" id="SSF101908">
    <property type="entry name" value="Putative isomerase YbhE"/>
    <property type="match status" value="1"/>
</dbReference>
<evidence type="ECO:0000313" key="2">
    <source>
        <dbReference type="Proteomes" id="UP000828390"/>
    </source>
</evidence>
<keyword evidence="2" id="KW-1185">Reference proteome</keyword>
<dbReference type="AlphaFoldDB" id="A0A9D4J1Q3"/>
<comment type="caution">
    <text evidence="1">The sequence shown here is derived from an EMBL/GenBank/DDBJ whole genome shotgun (WGS) entry which is preliminary data.</text>
</comment>
<evidence type="ECO:0000313" key="1">
    <source>
        <dbReference type="EMBL" id="KAH3792649.1"/>
    </source>
</evidence>
<accession>A0A9D4J1Q3</accession>
<name>A0A9D4J1Q3_DREPO</name>
<proteinExistence type="predicted"/>
<sequence>MYRKCLEKAASTDFFLQKVTTNAAIEFHLNKDLEQLITSCTEFGSITNLEVVSHHFVDSNKIVSVTGRSRYKVRTSTDYNDCYIRGICFLSDGKFIMADHKNKCVKLLDKTYNCIMQTELVGYPLSMCTISTNEVALTVGYLRSINENYFL</sequence>
<organism evidence="1 2">
    <name type="scientific">Dreissena polymorpha</name>
    <name type="common">Zebra mussel</name>
    <name type="synonym">Mytilus polymorpha</name>
    <dbReference type="NCBI Taxonomy" id="45954"/>
    <lineage>
        <taxon>Eukaryota</taxon>
        <taxon>Metazoa</taxon>
        <taxon>Spiralia</taxon>
        <taxon>Lophotrochozoa</taxon>
        <taxon>Mollusca</taxon>
        <taxon>Bivalvia</taxon>
        <taxon>Autobranchia</taxon>
        <taxon>Heteroconchia</taxon>
        <taxon>Euheterodonta</taxon>
        <taxon>Imparidentia</taxon>
        <taxon>Neoheterodontei</taxon>
        <taxon>Myida</taxon>
        <taxon>Dreissenoidea</taxon>
        <taxon>Dreissenidae</taxon>
        <taxon>Dreissena</taxon>
    </lineage>
</organism>
<gene>
    <name evidence="1" type="ORF">DPMN_146146</name>
</gene>